<keyword evidence="3" id="KW-1185">Reference proteome</keyword>
<dbReference type="GO" id="GO:0003723">
    <property type="term" value="F:RNA binding"/>
    <property type="evidence" value="ECO:0007669"/>
    <property type="project" value="TreeGrafter"/>
</dbReference>
<gene>
    <name evidence="2" type="primary">rha-1</name>
    <name evidence="2" type="ORF">SNEC2469_LOCUS11628</name>
</gene>
<comment type="caution">
    <text evidence="2">The sequence shown here is derived from an EMBL/GenBank/DDBJ whole genome shotgun (WGS) entry which is preliminary data.</text>
</comment>
<feature type="compositionally biased region" description="Pro residues" evidence="1">
    <location>
        <begin position="139"/>
        <end position="156"/>
    </location>
</feature>
<reference evidence="2" key="1">
    <citation type="submission" date="2021-02" db="EMBL/GenBank/DDBJ databases">
        <authorList>
            <person name="Dougan E. K."/>
            <person name="Rhodes N."/>
            <person name="Thang M."/>
            <person name="Chan C."/>
        </authorList>
    </citation>
    <scope>NUCLEOTIDE SEQUENCE</scope>
</reference>
<organism evidence="2 3">
    <name type="scientific">Symbiodinium necroappetens</name>
    <dbReference type="NCBI Taxonomy" id="1628268"/>
    <lineage>
        <taxon>Eukaryota</taxon>
        <taxon>Sar</taxon>
        <taxon>Alveolata</taxon>
        <taxon>Dinophyceae</taxon>
        <taxon>Suessiales</taxon>
        <taxon>Symbiodiniaceae</taxon>
        <taxon>Symbiodinium</taxon>
    </lineage>
</organism>
<dbReference type="GO" id="GO:0044528">
    <property type="term" value="P:regulation of mitochondrial mRNA stability"/>
    <property type="evidence" value="ECO:0007669"/>
    <property type="project" value="TreeGrafter"/>
</dbReference>
<dbReference type="Proteomes" id="UP000601435">
    <property type="component" value="Unassembled WGS sequence"/>
</dbReference>
<evidence type="ECO:0000313" key="3">
    <source>
        <dbReference type="Proteomes" id="UP000601435"/>
    </source>
</evidence>
<accession>A0A812R854</accession>
<name>A0A812R854_9DINO</name>
<dbReference type="Gene3D" id="3.40.50.300">
    <property type="entry name" value="P-loop containing nucleotide triphosphate hydrolases"/>
    <property type="match status" value="1"/>
</dbReference>
<sequence length="779" mass="86594">MCRLESVNSTLEIDGCIQGETGCGKSTRVPVYVMEEYFEKRRAGKISKEDKFMVLCTQPRPASAQNRWSIIMFAAVQSFSQSIAEAGMAVVPAGCSFGSASGWPRQLGFLRSSFRPLGIAGVGLMRWGRDFGTGTSHPSVPPRRPAPPPSSTPSPLPQSLIPTAPPAGLGKTPVPSYLRAALHREVASHAAAQRPQAIFETLWRYVDRFQPELMDLDACLHSLVKCNTESWSWQKFARKAKGKVVLHNEDLLRLLSHLERELLHEHGNGSDITRYLATSAWALASLSRWQPAVSREALQQMRPIFAMIEDLAKPLLPNFTLSNLSMLAWGFARSGLGTKELFDSFGHAALVRQHQLSARDLANLTWSFAAAKLSHDLLKQVPALVLEDSRGVAAFEEQDLSALAWGLATLRLREEELLQALGEEVRVKLASFTVPGLICTTWAFASLRVKAPFLREALDQLRHSGRLEPRGCSMMLWLFYYLMADTVILPRARDFEAQDVSNCLWAFATARVQHEAVFQALVSQATQSVHRFTSQALANTTWACAKMHAREAKAMVEVAADEALRRPQRTWSSQGLVTLCWASAEVQVAPARLLTSVTEELHSRPNAFNDVDLATLVFTLKEELWQEHQHVRQACLLRIRAETARRHLPATSGMLRAPPHGRSLPSMPDPMKKSLTGVWRIACISLANRVASCIKDLVAVPTLPIRLFLEGVHDMRISHGETFRFMPRQLLLVLPLPLLLQRSSSEFQAFLWPGMSSGMSRGLSWPMKGEAMPLTTLSL</sequence>
<dbReference type="GO" id="GO:0005759">
    <property type="term" value="C:mitochondrial matrix"/>
    <property type="evidence" value="ECO:0007669"/>
    <property type="project" value="TreeGrafter"/>
</dbReference>
<evidence type="ECO:0000256" key="1">
    <source>
        <dbReference type="SAM" id="MobiDB-lite"/>
    </source>
</evidence>
<proteinExistence type="predicted"/>
<protein>
    <submittedName>
        <fullName evidence="2">Rha-1 protein</fullName>
    </submittedName>
</protein>
<dbReference type="OrthoDB" id="440416at2759"/>
<dbReference type="PANTHER" id="PTHR21228:SF40">
    <property type="entry name" value="LD45607P"/>
    <property type="match status" value="1"/>
</dbReference>
<dbReference type="GO" id="GO:0000963">
    <property type="term" value="P:mitochondrial RNA processing"/>
    <property type="evidence" value="ECO:0007669"/>
    <property type="project" value="TreeGrafter"/>
</dbReference>
<dbReference type="AlphaFoldDB" id="A0A812R854"/>
<dbReference type="InterPro" id="IPR027417">
    <property type="entry name" value="P-loop_NTPase"/>
</dbReference>
<feature type="region of interest" description="Disordered" evidence="1">
    <location>
        <begin position="133"/>
        <end position="168"/>
    </location>
</feature>
<dbReference type="GO" id="GO:0035770">
    <property type="term" value="C:ribonucleoprotein granule"/>
    <property type="evidence" value="ECO:0007669"/>
    <property type="project" value="TreeGrafter"/>
</dbReference>
<evidence type="ECO:0000313" key="2">
    <source>
        <dbReference type="EMBL" id="CAE7423959.1"/>
    </source>
</evidence>
<dbReference type="EMBL" id="CAJNJA010018475">
    <property type="protein sequence ID" value="CAE7423959.1"/>
    <property type="molecule type" value="Genomic_DNA"/>
</dbReference>
<dbReference type="InterPro" id="IPR050870">
    <property type="entry name" value="FAST_kinase"/>
</dbReference>
<dbReference type="PANTHER" id="PTHR21228">
    <property type="entry name" value="FAST LEU-RICH DOMAIN-CONTAINING"/>
    <property type="match status" value="1"/>
</dbReference>